<feature type="signal peptide" evidence="3">
    <location>
        <begin position="1"/>
        <end position="21"/>
    </location>
</feature>
<dbReference type="InterPro" id="IPR008258">
    <property type="entry name" value="Transglycosylase_SLT_dom_1"/>
</dbReference>
<keyword evidence="6" id="KW-1185">Reference proteome</keyword>
<dbReference type="Gene3D" id="1.10.530.10">
    <property type="match status" value="1"/>
</dbReference>
<evidence type="ECO:0000256" key="1">
    <source>
        <dbReference type="ARBA" id="ARBA00007734"/>
    </source>
</evidence>
<keyword evidence="2 3" id="KW-0732">Signal</keyword>
<evidence type="ECO:0000256" key="2">
    <source>
        <dbReference type="ARBA" id="ARBA00022729"/>
    </source>
</evidence>
<evidence type="ECO:0000259" key="4">
    <source>
        <dbReference type="Pfam" id="PF01464"/>
    </source>
</evidence>
<evidence type="ECO:0000313" key="6">
    <source>
        <dbReference type="Proteomes" id="UP001596270"/>
    </source>
</evidence>
<dbReference type="SUPFAM" id="SSF53955">
    <property type="entry name" value="Lysozyme-like"/>
    <property type="match status" value="1"/>
</dbReference>
<comment type="similarity">
    <text evidence="1">Belongs to the transglycosylase Slt family.</text>
</comment>
<dbReference type="Gene3D" id="1.25.20.10">
    <property type="entry name" value="Bacterial muramidases"/>
    <property type="match status" value="1"/>
</dbReference>
<feature type="chain" id="PRO_5046125137" evidence="3">
    <location>
        <begin position="22"/>
        <end position="687"/>
    </location>
</feature>
<organism evidence="5 6">
    <name type="scientific">Polaromonas aquatica</name>
    <dbReference type="NCBI Taxonomy" id="332657"/>
    <lineage>
        <taxon>Bacteria</taxon>
        <taxon>Pseudomonadati</taxon>
        <taxon>Pseudomonadota</taxon>
        <taxon>Betaproteobacteria</taxon>
        <taxon>Burkholderiales</taxon>
        <taxon>Comamonadaceae</taxon>
        <taxon>Polaromonas</taxon>
    </lineage>
</organism>
<evidence type="ECO:0000256" key="3">
    <source>
        <dbReference type="SAM" id="SignalP"/>
    </source>
</evidence>
<dbReference type="CDD" id="cd13401">
    <property type="entry name" value="Slt70-like"/>
    <property type="match status" value="1"/>
</dbReference>
<dbReference type="EMBL" id="JBHSRS010000001">
    <property type="protein sequence ID" value="MFC6279629.1"/>
    <property type="molecule type" value="Genomic_DNA"/>
</dbReference>
<feature type="domain" description="Transglycosylase SLT" evidence="4">
    <location>
        <begin position="518"/>
        <end position="622"/>
    </location>
</feature>
<proteinExistence type="inferred from homology"/>
<dbReference type="InterPro" id="IPR023346">
    <property type="entry name" value="Lysozyme-like_dom_sf"/>
</dbReference>
<dbReference type="SUPFAM" id="SSF48435">
    <property type="entry name" value="Bacterial muramidases"/>
    <property type="match status" value="1"/>
</dbReference>
<name>A0ABW1TRS5_9BURK</name>
<dbReference type="RefSeq" id="WP_371434775.1">
    <property type="nucleotide sequence ID" value="NZ_JBHSRS010000001.1"/>
</dbReference>
<gene>
    <name evidence="5" type="ORF">ACFQND_00055</name>
</gene>
<comment type="caution">
    <text evidence="5">The sequence shown here is derived from an EMBL/GenBank/DDBJ whole genome shotgun (WGS) entry which is preliminary data.</text>
</comment>
<dbReference type="PANTHER" id="PTHR37423">
    <property type="entry name" value="SOLUBLE LYTIC MUREIN TRANSGLYCOSYLASE-RELATED"/>
    <property type="match status" value="1"/>
</dbReference>
<dbReference type="Pfam" id="PF01464">
    <property type="entry name" value="SLT"/>
    <property type="match status" value="1"/>
</dbReference>
<evidence type="ECO:0000313" key="5">
    <source>
        <dbReference type="EMBL" id="MFC6279629.1"/>
    </source>
</evidence>
<reference evidence="6" key="1">
    <citation type="journal article" date="2019" name="Int. J. Syst. Evol. Microbiol.">
        <title>The Global Catalogue of Microorganisms (GCM) 10K type strain sequencing project: providing services to taxonomists for standard genome sequencing and annotation.</title>
        <authorList>
            <consortium name="The Broad Institute Genomics Platform"/>
            <consortium name="The Broad Institute Genome Sequencing Center for Infectious Disease"/>
            <person name="Wu L."/>
            <person name="Ma J."/>
        </authorList>
    </citation>
    <scope>NUCLEOTIDE SEQUENCE [LARGE SCALE GENOMIC DNA]</scope>
    <source>
        <strain evidence="6">CCUG 39402</strain>
    </source>
</reference>
<accession>A0ABW1TRS5</accession>
<sequence length="687" mass="75016">MLSKFLFSAIATAALWSPAIAQNAAPGANSAGDTLILEMNKAFKRGDKNRLAQLLPQAKGHALEPWAAYWELKARLADANGQEVQDFLTRYAGSYQEDRLRNDWLLLLGQRRDWEAFAAEHPQFRMGDDREVRCYALLVEHLQTPGTAANSARIAEEVKKTWFSQRDADDGCTTAAGRMVGTKNLTADDVWQKARLATEANRPRAVRDAVAIVSPESVGLVTELFNSPVKFLAGNSMALRKARKEVAALALIRMAASDADGAANMMDTKWGNQLTSEERNWVWGVIGKQTATRLGNVPGSQALGYFSRVSKESDLTDDMLGWKVRAALRAGSQPNWAAVLSGINAMSPDARNEPTWSYWKARALLATAPATSPPAAGTGTITISPQRAEALALLQSIASVRGFYEQLALEELGQKITVPARPAQLSAEEKEGARLNVGLNRAAYAIAIGLRPEGVREWNYSTNLAKPGGLNDRELLAAAQFACDRQIWDRCINTSERTKREMDFEQRFPMPFRETVVKRSQGISLDPAYVYGLIRQESRFIMDARSGVGASGLMQVMPATARWTAKKIGLEGFTADQINDRDTNITIGTAYLKLALDDLGGSMAMAAAAYNAGPGRPRTWRNGPVLDAAIWAENVPFSETRDYVKKVLSNTTNYAAILSGQPQSLKARLGTVGPRDAAQPDPDKTLP</sequence>
<dbReference type="InterPro" id="IPR008939">
    <property type="entry name" value="Lytic_TGlycosylase_superhlx_U"/>
</dbReference>
<dbReference type="PANTHER" id="PTHR37423:SF5">
    <property type="entry name" value="SOLUBLE LYTIC MUREIN TRANSGLYCOSYLASE"/>
    <property type="match status" value="1"/>
</dbReference>
<dbReference type="Proteomes" id="UP001596270">
    <property type="component" value="Unassembled WGS sequence"/>
</dbReference>
<protein>
    <submittedName>
        <fullName evidence="5">Transglycosylase SLT domain-containing protein</fullName>
    </submittedName>
</protein>